<protein>
    <recommendedName>
        <fullName evidence="5">PEGA domain-containing protein</fullName>
    </recommendedName>
</protein>
<gene>
    <name evidence="3" type="ORF">KMZ29_17780</name>
</gene>
<evidence type="ECO:0000313" key="4">
    <source>
        <dbReference type="Proteomes" id="UP000680839"/>
    </source>
</evidence>
<proteinExistence type="predicted"/>
<accession>A0A975NAM4</accession>
<evidence type="ECO:0008006" key="5">
    <source>
        <dbReference type="Google" id="ProtNLM"/>
    </source>
</evidence>
<feature type="compositionally biased region" description="Pro residues" evidence="1">
    <location>
        <begin position="131"/>
        <end position="150"/>
    </location>
</feature>
<feature type="signal peptide" evidence="2">
    <location>
        <begin position="1"/>
        <end position="23"/>
    </location>
</feature>
<feature type="region of interest" description="Disordered" evidence="1">
    <location>
        <begin position="91"/>
        <end position="150"/>
    </location>
</feature>
<keyword evidence="2" id="KW-0732">Signal</keyword>
<name>A0A975NAM4_9BRAD</name>
<dbReference type="RefSeq" id="WP_215620443.1">
    <property type="nucleotide sequence ID" value="NZ_CP076134.1"/>
</dbReference>
<reference evidence="3" key="1">
    <citation type="submission" date="2021-06" db="EMBL/GenBank/DDBJ databases">
        <title>Bradyrhizobium sp. S2-20-1 Genome sequencing.</title>
        <authorList>
            <person name="Jin L."/>
        </authorList>
    </citation>
    <scope>NUCLEOTIDE SEQUENCE</scope>
    <source>
        <strain evidence="3">S2-20-1</strain>
    </source>
</reference>
<dbReference type="EMBL" id="CP076134">
    <property type="protein sequence ID" value="QWG11572.1"/>
    <property type="molecule type" value="Genomic_DNA"/>
</dbReference>
<evidence type="ECO:0000256" key="2">
    <source>
        <dbReference type="SAM" id="SignalP"/>
    </source>
</evidence>
<sequence>MRRVIVIAVTAAGLAGCSSFSMDAFKSTPPTIQVQLDSVPSGADAKTSLGPGCKTPCSVAVPAVDTGFSVTYTMNKFLPATVPVQVTFVPGDFSTPASTTIDPNPVVAELKPAAPPPKPVRRPAKPKKPKPPPAAPAGSPFPNPTPPPPR</sequence>
<dbReference type="Proteomes" id="UP000680839">
    <property type="component" value="Chromosome"/>
</dbReference>
<dbReference type="AlphaFoldDB" id="A0A975NAM4"/>
<dbReference type="PROSITE" id="PS51257">
    <property type="entry name" value="PROKAR_LIPOPROTEIN"/>
    <property type="match status" value="1"/>
</dbReference>
<feature type="chain" id="PRO_5037616828" description="PEGA domain-containing protein" evidence="2">
    <location>
        <begin position="24"/>
        <end position="150"/>
    </location>
</feature>
<evidence type="ECO:0000313" key="3">
    <source>
        <dbReference type="EMBL" id="QWG11572.1"/>
    </source>
</evidence>
<evidence type="ECO:0000256" key="1">
    <source>
        <dbReference type="SAM" id="MobiDB-lite"/>
    </source>
</evidence>
<feature type="compositionally biased region" description="Basic residues" evidence="1">
    <location>
        <begin position="119"/>
        <end position="130"/>
    </location>
</feature>
<organism evidence="3 4">
    <name type="scientific">Bradyrhizobium sediminis</name>
    <dbReference type="NCBI Taxonomy" id="2840469"/>
    <lineage>
        <taxon>Bacteria</taxon>
        <taxon>Pseudomonadati</taxon>
        <taxon>Pseudomonadota</taxon>
        <taxon>Alphaproteobacteria</taxon>
        <taxon>Hyphomicrobiales</taxon>
        <taxon>Nitrobacteraceae</taxon>
        <taxon>Bradyrhizobium</taxon>
    </lineage>
</organism>